<sequence length="161" mass="17762">MFCSCLTEGRTMAVRIPASPKDARAEPKSEDKALDGRQNSQDDEASRKMADEGDVSQKKNRLPDEDGAIVHVNGSGRSICLYLMKEYRMNIIYKTSQNERPTLLANADALVSPAAQHGLFAKAFWRAVDWLAGDPAVVTPVRVRSLADVRINSHYDALGRS</sequence>
<dbReference type="EMBL" id="BMIV01000030">
    <property type="protein sequence ID" value="GGF80803.1"/>
    <property type="molecule type" value="Genomic_DNA"/>
</dbReference>
<dbReference type="Proteomes" id="UP000640509">
    <property type="component" value="Unassembled WGS sequence"/>
</dbReference>
<comment type="caution">
    <text evidence="2">The sequence shown here is derived from an EMBL/GenBank/DDBJ whole genome shotgun (WGS) entry which is preliminary data.</text>
</comment>
<evidence type="ECO:0000256" key="1">
    <source>
        <dbReference type="SAM" id="MobiDB-lite"/>
    </source>
</evidence>
<keyword evidence="3" id="KW-1185">Reference proteome</keyword>
<gene>
    <name evidence="2" type="ORF">GCM10011402_36740</name>
</gene>
<protein>
    <submittedName>
        <fullName evidence="2">Uncharacterized protein</fullName>
    </submittedName>
</protein>
<evidence type="ECO:0000313" key="2">
    <source>
        <dbReference type="EMBL" id="GGF80803.1"/>
    </source>
</evidence>
<feature type="compositionally biased region" description="Basic and acidic residues" evidence="1">
    <location>
        <begin position="21"/>
        <end position="35"/>
    </location>
</feature>
<reference evidence="3" key="1">
    <citation type="journal article" date="2019" name="Int. J. Syst. Evol. Microbiol.">
        <title>The Global Catalogue of Microorganisms (GCM) 10K type strain sequencing project: providing services to taxonomists for standard genome sequencing and annotation.</title>
        <authorList>
            <consortium name="The Broad Institute Genomics Platform"/>
            <consortium name="The Broad Institute Genome Sequencing Center for Infectious Disease"/>
            <person name="Wu L."/>
            <person name="Ma J."/>
        </authorList>
    </citation>
    <scope>NUCLEOTIDE SEQUENCE [LARGE SCALE GENOMIC DNA]</scope>
    <source>
        <strain evidence="3">CGMCC 1.15419</strain>
    </source>
</reference>
<feature type="region of interest" description="Disordered" evidence="1">
    <location>
        <begin position="15"/>
        <end position="68"/>
    </location>
</feature>
<accession>A0ABQ1VM96</accession>
<feature type="compositionally biased region" description="Basic and acidic residues" evidence="1">
    <location>
        <begin position="44"/>
        <end position="64"/>
    </location>
</feature>
<proteinExistence type="predicted"/>
<organism evidence="2 3">
    <name type="scientific">Paracoccus acridae</name>
    <dbReference type="NCBI Taxonomy" id="1795310"/>
    <lineage>
        <taxon>Bacteria</taxon>
        <taxon>Pseudomonadati</taxon>
        <taxon>Pseudomonadota</taxon>
        <taxon>Alphaproteobacteria</taxon>
        <taxon>Rhodobacterales</taxon>
        <taxon>Paracoccaceae</taxon>
        <taxon>Paracoccus</taxon>
    </lineage>
</organism>
<name>A0ABQ1VM96_9RHOB</name>
<evidence type="ECO:0000313" key="3">
    <source>
        <dbReference type="Proteomes" id="UP000640509"/>
    </source>
</evidence>